<feature type="compositionally biased region" description="Basic and acidic residues" evidence="1">
    <location>
        <begin position="507"/>
        <end position="516"/>
    </location>
</feature>
<evidence type="ECO:0000313" key="2">
    <source>
        <dbReference type="EMBL" id="KIK49712.1"/>
    </source>
</evidence>
<dbReference type="EMBL" id="KN835079">
    <property type="protein sequence ID" value="KIK49712.1"/>
    <property type="molecule type" value="Genomic_DNA"/>
</dbReference>
<reference evidence="2 3" key="1">
    <citation type="submission" date="2014-04" db="EMBL/GenBank/DDBJ databases">
        <title>Evolutionary Origins and Diversification of the Mycorrhizal Mutualists.</title>
        <authorList>
            <consortium name="DOE Joint Genome Institute"/>
            <consortium name="Mycorrhizal Genomics Consortium"/>
            <person name="Kohler A."/>
            <person name="Kuo A."/>
            <person name="Nagy L.G."/>
            <person name="Floudas D."/>
            <person name="Copeland A."/>
            <person name="Barry K.W."/>
            <person name="Cichocki N."/>
            <person name="Veneault-Fourrey C."/>
            <person name="LaButti K."/>
            <person name="Lindquist E.A."/>
            <person name="Lipzen A."/>
            <person name="Lundell T."/>
            <person name="Morin E."/>
            <person name="Murat C."/>
            <person name="Riley R."/>
            <person name="Ohm R."/>
            <person name="Sun H."/>
            <person name="Tunlid A."/>
            <person name="Henrissat B."/>
            <person name="Grigoriev I.V."/>
            <person name="Hibbett D.S."/>
            <person name="Martin F."/>
        </authorList>
    </citation>
    <scope>NUCLEOTIDE SEQUENCE [LARGE SCALE GENOMIC DNA]</scope>
    <source>
        <strain evidence="2 3">FD-317 M1</strain>
    </source>
</reference>
<proteinExistence type="predicted"/>
<keyword evidence="3" id="KW-1185">Reference proteome</keyword>
<sequence>MLSDQQAANKVFDLEALRRYNDLRLELIEKREAWQKKIASAPSKIRPLLEARQPKILSAQQASQKVAYGCGKGPAFAKHLRNSANYILRTGLLPENCQGQGAAHASLLNDIRVSSKLRLWSDGLIAEEEGGWVNKLRPEKLRRYVNEFLFPSLGIESTISISTATSWLKKLGFRLARHKKGVYVDGHERPDVVVKRSQYAKIMFEEIFPFCTLYDGPDLVKVEPSLKSGEKLHRVLYQDETCFHANDQCNSIWVKEDEQPIRDKSRGRVVHVSDFIIADSENGRLALTEEEIGVQMRLPVKPPCPNLELEPAGHPNSGTKKPTQKVAVAMDRTFDQAEWIPPPPPDGAPSYRLSSFDARRIIYPGSNGDAWWDMPQLIAQTKAALDIFEAKFPGDIAVFVFDCSSAHEAFPSDALLAHKMNRGPGGAQPKMHDTVNPMTGETQRMVWPMNYTGRDSRGKSLAGQAKGMEQVCLERGLLEVLSKENKGKVLAICSECRKSQAARDKAAKEAKARSEEIEGSGMPDLASRGSFEGEEEDIERVTTCCMQRLLSSQPDFMVEKPLLQIVIERRGHKCLFLPKFHCELNPIEMVWGQAKRRFREMADGTFPRAKVLVPESLDKVSAQNIRRYFRHCDRYLDAYR</sequence>
<gene>
    <name evidence="2" type="ORF">GYMLUDRAFT_253663</name>
</gene>
<evidence type="ECO:0008006" key="4">
    <source>
        <dbReference type="Google" id="ProtNLM"/>
    </source>
</evidence>
<evidence type="ECO:0000256" key="1">
    <source>
        <dbReference type="SAM" id="MobiDB-lite"/>
    </source>
</evidence>
<accession>A0A0D0BVX4</accession>
<dbReference type="PANTHER" id="PTHR35871">
    <property type="entry name" value="EXPRESSED PROTEIN"/>
    <property type="match status" value="1"/>
</dbReference>
<dbReference type="OrthoDB" id="6511194at2759"/>
<dbReference type="HOGENOM" id="CLU_005726_6_1_1"/>
<dbReference type="GO" id="GO:0003676">
    <property type="term" value="F:nucleic acid binding"/>
    <property type="evidence" value="ECO:0007669"/>
    <property type="project" value="InterPro"/>
</dbReference>
<evidence type="ECO:0000313" key="3">
    <source>
        <dbReference type="Proteomes" id="UP000053593"/>
    </source>
</evidence>
<dbReference type="InterPro" id="IPR036397">
    <property type="entry name" value="RNaseH_sf"/>
</dbReference>
<dbReference type="AlphaFoldDB" id="A0A0D0BVX4"/>
<organism evidence="2 3">
    <name type="scientific">Collybiopsis luxurians FD-317 M1</name>
    <dbReference type="NCBI Taxonomy" id="944289"/>
    <lineage>
        <taxon>Eukaryota</taxon>
        <taxon>Fungi</taxon>
        <taxon>Dikarya</taxon>
        <taxon>Basidiomycota</taxon>
        <taxon>Agaricomycotina</taxon>
        <taxon>Agaricomycetes</taxon>
        <taxon>Agaricomycetidae</taxon>
        <taxon>Agaricales</taxon>
        <taxon>Marasmiineae</taxon>
        <taxon>Omphalotaceae</taxon>
        <taxon>Collybiopsis</taxon>
        <taxon>Collybiopsis luxurians</taxon>
    </lineage>
</organism>
<dbReference type="Proteomes" id="UP000053593">
    <property type="component" value="Unassembled WGS sequence"/>
</dbReference>
<feature type="region of interest" description="Disordered" evidence="1">
    <location>
        <begin position="507"/>
        <end position="532"/>
    </location>
</feature>
<protein>
    <recommendedName>
        <fullName evidence="4">Tc1-like transposase DDE domain-containing protein</fullName>
    </recommendedName>
</protein>
<dbReference type="PANTHER" id="PTHR35871:SF1">
    <property type="entry name" value="CXC1-LIKE CYSTEINE CLUSTER ASSOCIATED WITH KDZ TRANSPOSASES DOMAIN-CONTAINING PROTEIN"/>
    <property type="match status" value="1"/>
</dbReference>
<name>A0A0D0BVX4_9AGAR</name>
<dbReference type="Gene3D" id="3.30.420.10">
    <property type="entry name" value="Ribonuclease H-like superfamily/Ribonuclease H"/>
    <property type="match status" value="1"/>
</dbReference>